<keyword evidence="3" id="KW-1185">Reference proteome</keyword>
<evidence type="ECO:0000313" key="2">
    <source>
        <dbReference type="EMBL" id="MDN5201162.1"/>
    </source>
</evidence>
<dbReference type="Pfam" id="PF00534">
    <property type="entry name" value="Glycos_transf_1"/>
    <property type="match status" value="1"/>
</dbReference>
<dbReference type="EC" id="2.4.-.-" evidence="2"/>
<evidence type="ECO:0000259" key="1">
    <source>
        <dbReference type="Pfam" id="PF00534"/>
    </source>
</evidence>
<organism evidence="2 3">
    <name type="scientific">Splendidivirga corallicola</name>
    <dbReference type="NCBI Taxonomy" id="3051826"/>
    <lineage>
        <taxon>Bacteria</taxon>
        <taxon>Pseudomonadati</taxon>
        <taxon>Bacteroidota</taxon>
        <taxon>Cytophagia</taxon>
        <taxon>Cytophagales</taxon>
        <taxon>Splendidivirgaceae</taxon>
        <taxon>Splendidivirga</taxon>
    </lineage>
</organism>
<proteinExistence type="predicted"/>
<keyword evidence="2" id="KW-0328">Glycosyltransferase</keyword>
<gene>
    <name evidence="2" type="ORF">QQ008_07310</name>
</gene>
<dbReference type="EMBL" id="JAUJEA010000002">
    <property type="protein sequence ID" value="MDN5201162.1"/>
    <property type="molecule type" value="Genomic_DNA"/>
</dbReference>
<dbReference type="RefSeq" id="WP_346751188.1">
    <property type="nucleotide sequence ID" value="NZ_JAUJEA010000002.1"/>
</dbReference>
<dbReference type="Gene3D" id="3.40.50.2000">
    <property type="entry name" value="Glycogen Phosphorylase B"/>
    <property type="match status" value="2"/>
</dbReference>
<dbReference type="SUPFAM" id="SSF53756">
    <property type="entry name" value="UDP-Glycosyltransferase/glycogen phosphorylase"/>
    <property type="match status" value="1"/>
</dbReference>
<protein>
    <submittedName>
        <fullName evidence="2">Glycosyltransferase</fullName>
        <ecNumber evidence="2">2.4.-.-</ecNumber>
    </submittedName>
</protein>
<sequence>MNKIKELEETLKSKKFEDRYPHFDTDDGKIHILYISPCLNGTGYYRAIAPSLELNNTESHSAIISSIHKWNFNKQFDDYDSPLDERLIKWAHYVVLPLMFTDAGYILKALYEINDDIQFVMDLDFNFHKIPEKHPDFSRITKEMKGQLIRNISNMEIVTGVSEGLLDYYEMLLEKQFPNSTVFLEYLPNLVSQFGYADVKPLKKNAGKKVRIGLIGNAASAHDVFSILDELKAVQEKHGDKIEFILFGWDGKTKERDLQDDLKVTTVKSVSFVDYFNKLNELSLDLALLPFADIPFNTHGKSPVRFFELAVFGIPVIASDMEPYSLEIEPQETGLLAQDSEQWISAIDALISDEALRKRIGKSALRAVWRNNGFTTANLRAYQELFI</sequence>
<evidence type="ECO:0000313" key="3">
    <source>
        <dbReference type="Proteomes" id="UP001172082"/>
    </source>
</evidence>
<accession>A0ABT8KKC0</accession>
<name>A0ABT8KKC0_9BACT</name>
<keyword evidence="2" id="KW-0808">Transferase</keyword>
<dbReference type="Proteomes" id="UP001172082">
    <property type="component" value="Unassembled WGS sequence"/>
</dbReference>
<dbReference type="GO" id="GO:0016757">
    <property type="term" value="F:glycosyltransferase activity"/>
    <property type="evidence" value="ECO:0007669"/>
    <property type="project" value="UniProtKB-KW"/>
</dbReference>
<feature type="domain" description="Glycosyl transferase family 1" evidence="1">
    <location>
        <begin position="207"/>
        <end position="364"/>
    </location>
</feature>
<dbReference type="InterPro" id="IPR001296">
    <property type="entry name" value="Glyco_trans_1"/>
</dbReference>
<comment type="caution">
    <text evidence="2">The sequence shown here is derived from an EMBL/GenBank/DDBJ whole genome shotgun (WGS) entry which is preliminary data.</text>
</comment>
<reference evidence="2" key="1">
    <citation type="submission" date="2023-06" db="EMBL/GenBank/DDBJ databases">
        <title>Genomic of Parafulvivirga corallium.</title>
        <authorList>
            <person name="Wang G."/>
        </authorList>
    </citation>
    <scope>NUCLEOTIDE SEQUENCE</scope>
    <source>
        <strain evidence="2">BMA10</strain>
    </source>
</reference>